<evidence type="ECO:0000256" key="4">
    <source>
        <dbReference type="SAM" id="Coils"/>
    </source>
</evidence>
<dbReference type="AlphaFoldDB" id="A0A8C0PDJ3"/>
<dbReference type="PANTHER" id="PTHR10903">
    <property type="entry name" value="GTPASE, IMAP FAMILY MEMBER-RELATED"/>
    <property type="match status" value="1"/>
</dbReference>
<dbReference type="InterPro" id="IPR006703">
    <property type="entry name" value="G_AIG1"/>
</dbReference>
<sequence>QGARYGTQSQNPGITTSAKALKPLDINMADPQDNTLRIVLVGKTGSGKSATANTILGRQVFDSRIAAHAITKECQKASREWEGRKLLVVDTPGLFDTKETLDTTCKEISRCVISSCPGPHAILLVLQLGRYTEEEQKTVALIKAVFGKPALKHMIMLFTRKDNLEDQSLSDFIESADVKLKNITKECGDRYCAFNNRAKEAEKEAQVQELVELIEQMVQSNGGAYFSDDIYKDTEERLKRKAEILKKIYTDQLNKEIKLIEKEYAHLSQKEREEKIKVLRMKYEEQIKNLREEAEKGIFGDVLNSIMRVLSRIWHMFW</sequence>
<reference evidence="6" key="2">
    <citation type="submission" date="2019-03" db="EMBL/GenBank/DDBJ databases">
        <authorList>
            <person name="Warren W.C."/>
            <person name="Johnson G.S."/>
        </authorList>
    </citation>
    <scope>NUCLEOTIDE SEQUENCE [LARGE SCALE GENOMIC DNA]</scope>
    <source>
        <strain evidence="6">Basenji</strain>
    </source>
</reference>
<dbReference type="Ensembl" id="ENSCAFT00030046197.1">
    <property type="protein sequence ID" value="ENSCAFP00030040361.1"/>
    <property type="gene ID" value="ENSCAFG00030025054.1"/>
</dbReference>
<feature type="domain" description="AIG1-type G" evidence="5">
    <location>
        <begin position="33"/>
        <end position="235"/>
    </location>
</feature>
<dbReference type="Ensembl" id="ENSCAFT00040036840.1">
    <property type="protein sequence ID" value="ENSCAFP00040032084.1"/>
    <property type="gene ID" value="ENSCAFG00040019929.1"/>
</dbReference>
<keyword evidence="2" id="KW-0547">Nucleotide-binding</keyword>
<reference evidence="6" key="3">
    <citation type="submission" date="2025-05" db="UniProtKB">
        <authorList>
            <consortium name="Ensembl"/>
        </authorList>
    </citation>
    <scope>IDENTIFICATION</scope>
</reference>
<dbReference type="SUPFAM" id="SSF52540">
    <property type="entry name" value="P-loop containing nucleoside triphosphate hydrolases"/>
    <property type="match status" value="1"/>
</dbReference>
<comment type="similarity">
    <text evidence="1">Belongs to the TRAFAC class TrmE-Era-EngA-EngB-Septin-like GTPase superfamily. AIG1/Toc34/Toc159-like paraseptin GTPase family. IAN subfamily.</text>
</comment>
<feature type="coiled-coil region" evidence="4">
    <location>
        <begin position="250"/>
        <end position="296"/>
    </location>
</feature>
<evidence type="ECO:0000259" key="5">
    <source>
        <dbReference type="PROSITE" id="PS51720"/>
    </source>
</evidence>
<reference evidence="7" key="1">
    <citation type="submission" date="2018-10" db="EMBL/GenBank/DDBJ databases">
        <title>De novo assembly of a Great Dane genome.</title>
        <authorList>
            <person name="Kidd J.M."/>
            <person name="Pendleton A.L."/>
            <person name="Shen F."/>
            <person name="Emery S."/>
        </authorList>
    </citation>
    <scope>NUCLEOTIDE SEQUENCE [LARGE SCALE GENOMIC DNA]</scope>
    <source>
        <strain evidence="7">Great Dane</strain>
    </source>
</reference>
<proteinExistence type="inferred from homology"/>
<dbReference type="Pfam" id="PF04548">
    <property type="entry name" value="AIG1"/>
    <property type="match status" value="1"/>
</dbReference>
<dbReference type="CDD" id="cd01852">
    <property type="entry name" value="AIG1"/>
    <property type="match status" value="1"/>
</dbReference>
<dbReference type="PROSITE" id="PS51720">
    <property type="entry name" value="G_AIG1"/>
    <property type="match status" value="1"/>
</dbReference>
<evidence type="ECO:0000313" key="7">
    <source>
        <dbReference type="Ensembl" id="ENSCAFP00040032084.1"/>
    </source>
</evidence>
<name>A0A8C0PDJ3_CANLF</name>
<dbReference type="Proteomes" id="UP000694542">
    <property type="component" value="Chromosome 16"/>
</dbReference>
<evidence type="ECO:0000313" key="6">
    <source>
        <dbReference type="Ensembl" id="ENSCAFP00030040361.1"/>
    </source>
</evidence>
<dbReference type="Proteomes" id="UP000694429">
    <property type="component" value="Chromosome 16"/>
</dbReference>
<accession>A0A8C0PDJ3</accession>
<evidence type="ECO:0000256" key="3">
    <source>
        <dbReference type="ARBA" id="ARBA00023134"/>
    </source>
</evidence>
<evidence type="ECO:0000256" key="1">
    <source>
        <dbReference type="ARBA" id="ARBA00008535"/>
    </source>
</evidence>
<protein>
    <recommendedName>
        <fullName evidence="5">AIG1-type G domain-containing protein</fullName>
    </recommendedName>
</protein>
<dbReference type="InterPro" id="IPR045058">
    <property type="entry name" value="GIMA/IAN/Toc"/>
</dbReference>
<evidence type="ECO:0000256" key="2">
    <source>
        <dbReference type="ARBA" id="ARBA00022741"/>
    </source>
</evidence>
<dbReference type="InterPro" id="IPR027417">
    <property type="entry name" value="P-loop_NTPase"/>
</dbReference>
<organism evidence="6 8">
    <name type="scientific">Canis lupus familiaris</name>
    <name type="common">Dog</name>
    <name type="synonym">Canis familiaris</name>
    <dbReference type="NCBI Taxonomy" id="9615"/>
    <lineage>
        <taxon>Eukaryota</taxon>
        <taxon>Metazoa</taxon>
        <taxon>Chordata</taxon>
        <taxon>Craniata</taxon>
        <taxon>Vertebrata</taxon>
        <taxon>Euteleostomi</taxon>
        <taxon>Mammalia</taxon>
        <taxon>Eutheria</taxon>
        <taxon>Laurasiatheria</taxon>
        <taxon>Carnivora</taxon>
        <taxon>Caniformia</taxon>
        <taxon>Canidae</taxon>
        <taxon>Canis</taxon>
    </lineage>
</organism>
<evidence type="ECO:0000313" key="8">
    <source>
        <dbReference type="Proteomes" id="UP000694429"/>
    </source>
</evidence>
<dbReference type="FunFam" id="3.40.50.300:FF:000366">
    <property type="entry name" value="GTPase, IMAP family member 2"/>
    <property type="match status" value="1"/>
</dbReference>
<dbReference type="PANTHER" id="PTHR10903:SF170">
    <property type="entry name" value="GTPASE IMAP FAMILY MEMBER 7"/>
    <property type="match status" value="1"/>
</dbReference>
<dbReference type="GO" id="GO:0005525">
    <property type="term" value="F:GTP binding"/>
    <property type="evidence" value="ECO:0007669"/>
    <property type="project" value="UniProtKB-KW"/>
</dbReference>
<keyword evidence="3" id="KW-0342">GTP-binding</keyword>
<dbReference type="Gene3D" id="3.40.50.300">
    <property type="entry name" value="P-loop containing nucleotide triphosphate hydrolases"/>
    <property type="match status" value="1"/>
</dbReference>
<keyword evidence="4" id="KW-0175">Coiled coil</keyword>